<sequence length="589" mass="65350">MVLLIIWILLQLIDSSLSKYIELEMEFDWIVVGGGSAGCVVASRLSEVPTERVLLIEAGRDENILTDIPLLVSYVLATDYNWNYKTQSSNSACLSMNSRRCKWSRGKALGGTSVVNYMVYNRGFPQDYDLWAKLGNPGWSFQDVLPYFLKAENINIPALSGAKHFGKGGPINVEHPKWRTPLADAFLESAKALNYSVGDTDELTTNGMTYVFTNILNGARQSSNKAYLRPNRNRQNLKIEIQAKALKIIIDPVKKFAKAVEYLKEGKVFRVRARKEIILSAGSVNTPQLLMLSGIGPKRHLMQHGIKVISDLAGVGQNLQDHVSMAGLAFLINETISIIDERLFRLDYFVDYVLRGTGPYTLPGGSEAVGFAETKYNKVKGHPDIELVFGAGGLTGDIGNSLRISLNLNATVCQSIYGPYEGRDAFSIVPILLKPYSRGQIKLASEDPMVYPKLYHNYYKDERDLKTMVQGIRQAIQLGLGKGFQKYGSHLLSMPVAGCQDLQLDSDEYWACIARHFTTNLQHIVGTAKMGPDNDRLSVVDSRLKVKTISNLRVIDGSIMPVIPAGHTHAIIVMIGEKGADMIKQDWNL</sequence>
<keyword evidence="2" id="KW-0285">Flavoprotein</keyword>
<evidence type="ECO:0000313" key="6">
    <source>
        <dbReference type="EnsemblMetazoa" id="RPRC005296.P148"/>
    </source>
</evidence>
<accession>A0ABL0DRI5</accession>
<evidence type="ECO:0000256" key="3">
    <source>
        <dbReference type="SAM" id="SignalP"/>
    </source>
</evidence>
<evidence type="ECO:0000313" key="7">
    <source>
        <dbReference type="Proteomes" id="UP000015103"/>
    </source>
</evidence>
<dbReference type="PROSITE" id="PS00623">
    <property type="entry name" value="GMC_OXRED_1"/>
    <property type="match status" value="1"/>
</dbReference>
<keyword evidence="2" id="KW-0274">FAD</keyword>
<dbReference type="EMBL" id="ACPB03002879">
    <property type="status" value="NOT_ANNOTATED_CDS"/>
    <property type="molecule type" value="Genomic_DNA"/>
</dbReference>
<dbReference type="GeneID" id="141459481"/>
<dbReference type="Pfam" id="PF00732">
    <property type="entry name" value="GMC_oxred_N"/>
    <property type="match status" value="1"/>
</dbReference>
<dbReference type="SUPFAM" id="SSF51905">
    <property type="entry name" value="FAD/NAD(P)-binding domain"/>
    <property type="match status" value="1"/>
</dbReference>
<dbReference type="Gene3D" id="3.30.560.10">
    <property type="entry name" value="Glucose Oxidase, domain 3"/>
    <property type="match status" value="1"/>
</dbReference>
<evidence type="ECO:0000256" key="2">
    <source>
        <dbReference type="RuleBase" id="RU003968"/>
    </source>
</evidence>
<dbReference type="PIRSF" id="PIRSF000137">
    <property type="entry name" value="Alcohol_oxidase"/>
    <property type="match status" value="1"/>
</dbReference>
<dbReference type="Pfam" id="PF05199">
    <property type="entry name" value="GMC_oxred_C"/>
    <property type="match status" value="1"/>
</dbReference>
<dbReference type="EnsemblMetazoa" id="RPRC005296.R148">
    <property type="protein sequence ID" value="RPRC005296.P148"/>
    <property type="gene ID" value="RPRC005296"/>
</dbReference>
<keyword evidence="3" id="KW-0732">Signal</keyword>
<dbReference type="InterPro" id="IPR000172">
    <property type="entry name" value="GMC_OxRdtase_N"/>
</dbReference>
<dbReference type="RefSeq" id="XP_073994705.1">
    <property type="nucleotide sequence ID" value="XM_074138604.1"/>
</dbReference>
<feature type="signal peptide" evidence="3">
    <location>
        <begin position="1"/>
        <end position="18"/>
    </location>
</feature>
<organism evidence="6 7">
    <name type="scientific">Rhodnius prolixus</name>
    <name type="common">Triatomid bug</name>
    <dbReference type="NCBI Taxonomy" id="13249"/>
    <lineage>
        <taxon>Eukaryota</taxon>
        <taxon>Metazoa</taxon>
        <taxon>Ecdysozoa</taxon>
        <taxon>Arthropoda</taxon>
        <taxon>Hexapoda</taxon>
        <taxon>Insecta</taxon>
        <taxon>Pterygota</taxon>
        <taxon>Neoptera</taxon>
        <taxon>Paraneoptera</taxon>
        <taxon>Hemiptera</taxon>
        <taxon>Heteroptera</taxon>
        <taxon>Panheteroptera</taxon>
        <taxon>Cimicomorpha</taxon>
        <taxon>Reduviidae</taxon>
        <taxon>Triatominae</taxon>
        <taxon>Rhodnius</taxon>
    </lineage>
</organism>
<feature type="domain" description="Glucose-methanol-choline oxidoreductase N-terminal" evidence="4">
    <location>
        <begin position="106"/>
        <end position="129"/>
    </location>
</feature>
<dbReference type="PANTHER" id="PTHR11552:SF227">
    <property type="entry name" value="GLUCOSE DEHYDROGENASE [FAD, QUINONE]-LIKE PROTEIN"/>
    <property type="match status" value="1"/>
</dbReference>
<dbReference type="InterPro" id="IPR012132">
    <property type="entry name" value="GMC_OxRdtase"/>
</dbReference>
<proteinExistence type="inferred from homology"/>
<evidence type="ECO:0000256" key="1">
    <source>
        <dbReference type="ARBA" id="ARBA00010790"/>
    </source>
</evidence>
<dbReference type="PROSITE" id="PS00624">
    <property type="entry name" value="GMC_OXRED_2"/>
    <property type="match status" value="1"/>
</dbReference>
<protein>
    <recommendedName>
        <fullName evidence="4 5">Glucose-methanol-choline oxidoreductase N-terminal domain-containing protein</fullName>
    </recommendedName>
</protein>
<name>A0ABL0DRI5_RHOPR</name>
<comment type="similarity">
    <text evidence="1 2">Belongs to the GMC oxidoreductase family.</text>
</comment>
<keyword evidence="7" id="KW-1185">Reference proteome</keyword>
<dbReference type="InterPro" id="IPR036188">
    <property type="entry name" value="FAD/NAD-bd_sf"/>
</dbReference>
<reference evidence="6" key="1">
    <citation type="submission" date="2025-05" db="UniProtKB">
        <authorList>
            <consortium name="EnsemblMetazoa"/>
        </authorList>
    </citation>
    <scope>IDENTIFICATION</scope>
</reference>
<dbReference type="InterPro" id="IPR007867">
    <property type="entry name" value="GMC_OxRtase_C"/>
</dbReference>
<dbReference type="Proteomes" id="UP000015103">
    <property type="component" value="Unassembled WGS sequence"/>
</dbReference>
<dbReference type="PANTHER" id="PTHR11552">
    <property type="entry name" value="GLUCOSE-METHANOL-CHOLINE GMC OXIDOREDUCTASE"/>
    <property type="match status" value="1"/>
</dbReference>
<evidence type="ECO:0000259" key="4">
    <source>
        <dbReference type="PROSITE" id="PS00623"/>
    </source>
</evidence>
<dbReference type="Gene3D" id="3.50.50.60">
    <property type="entry name" value="FAD/NAD(P)-binding domain"/>
    <property type="match status" value="1"/>
</dbReference>
<dbReference type="SUPFAM" id="SSF54373">
    <property type="entry name" value="FAD-linked reductases, C-terminal domain"/>
    <property type="match status" value="1"/>
</dbReference>
<feature type="chain" id="PRO_5045626440" description="Glucose-methanol-choline oxidoreductase N-terminal domain-containing protein" evidence="3">
    <location>
        <begin position="19"/>
        <end position="589"/>
    </location>
</feature>
<feature type="domain" description="Glucose-methanol-choline oxidoreductase N-terminal" evidence="5">
    <location>
        <begin position="282"/>
        <end position="296"/>
    </location>
</feature>
<evidence type="ECO:0000259" key="5">
    <source>
        <dbReference type="PROSITE" id="PS00624"/>
    </source>
</evidence>